<name>N8Y8L3_9GAMM</name>
<dbReference type="Proteomes" id="UP000013117">
    <property type="component" value="Unassembled WGS sequence"/>
</dbReference>
<accession>N8Y8L3</accession>
<protein>
    <submittedName>
        <fullName evidence="1">Uncharacterized protein</fullName>
    </submittedName>
</protein>
<gene>
    <name evidence="1" type="ORF">F960_02703</name>
</gene>
<comment type="caution">
    <text evidence="1">The sequence shown here is derived from an EMBL/GenBank/DDBJ whole genome shotgun (WGS) entry which is preliminary data.</text>
</comment>
<evidence type="ECO:0000313" key="1">
    <source>
        <dbReference type="EMBL" id="ENV32981.1"/>
    </source>
</evidence>
<dbReference type="RefSeq" id="WP_004865501.1">
    <property type="nucleotide sequence ID" value="NZ_ASYY01000033.1"/>
</dbReference>
<dbReference type="EMBL" id="APPN01000071">
    <property type="protein sequence ID" value="ENV32981.1"/>
    <property type="molecule type" value="Genomic_DNA"/>
</dbReference>
<reference evidence="1 2" key="1">
    <citation type="submission" date="2013-02" db="EMBL/GenBank/DDBJ databases">
        <title>The Genome Sequence of Acinetobacter gerneri CIP 107464.</title>
        <authorList>
            <consortium name="The Broad Institute Genome Sequencing Platform"/>
            <consortium name="The Broad Institute Genome Sequencing Center for Infectious Disease"/>
            <person name="Cerqueira G."/>
            <person name="Feldgarden M."/>
            <person name="Courvalin P."/>
            <person name="Perichon B."/>
            <person name="Grillot-Courvalin C."/>
            <person name="Clermont D."/>
            <person name="Rocha E."/>
            <person name="Yoon E.-J."/>
            <person name="Nemec A."/>
            <person name="Walker B."/>
            <person name="Young S.K."/>
            <person name="Zeng Q."/>
            <person name="Gargeya S."/>
            <person name="Fitzgerald M."/>
            <person name="Haas B."/>
            <person name="Abouelleil A."/>
            <person name="Alvarado L."/>
            <person name="Arachchi H.M."/>
            <person name="Berlin A.M."/>
            <person name="Chapman S.B."/>
            <person name="Dewar J."/>
            <person name="Goldberg J."/>
            <person name="Griggs A."/>
            <person name="Gujja S."/>
            <person name="Hansen M."/>
            <person name="Howarth C."/>
            <person name="Imamovic A."/>
            <person name="Larimer J."/>
            <person name="McCowan C."/>
            <person name="Murphy C."/>
            <person name="Neiman D."/>
            <person name="Pearson M."/>
            <person name="Priest M."/>
            <person name="Roberts A."/>
            <person name="Saif S."/>
            <person name="Shea T."/>
            <person name="Sisk P."/>
            <person name="Sykes S."/>
            <person name="Wortman J."/>
            <person name="Nusbaum C."/>
            <person name="Birren B."/>
        </authorList>
    </citation>
    <scope>NUCLEOTIDE SEQUENCE [LARGE SCALE GENOMIC DNA]</scope>
    <source>
        <strain evidence="1 2">CIP 107464</strain>
    </source>
</reference>
<sequence>MKIKNPILTEIYTAKILRNPQDFFERLRFRCEYYPELIPEKCGFWEPFKIKFSPEIIDTLIPDDRGGQADSLYWNRVKKTRAWGALNVPIHDDQHSTESIHSELEQTDQNKLIDYVKKVCHKFDADLAIIDMDVEDSWRIANPHIGGIHPTTNQLEHWLPDMYWGVVFGKPYVDLWGKKLFEVPAFKVEKLSDDMVFIQLTADISDLINDPEQVRIEREKVKAFLNNYVFYSPEKGYQGNSLWFFAGRSEDNLIWIPRLGSYPKIFNTPHFIFGTQIEDDVILEPRIVESNNWEIQLAKEWLTQSYPPDEPDLSTGTVEQIRFFFAPESYDSSIDKELFIGAWDRPNQDNQSIKDFAEISLHDLSESYPTAVSSWTCLETRVEHNERYSEVYLDQADQQEMNLFRIAVKMIIFEKFFVKVTFMDYWCIDLEDSKKVSYPLFSSFKAKTD</sequence>
<dbReference type="AlphaFoldDB" id="N8Y8L3"/>
<proteinExistence type="predicted"/>
<organism evidence="1 2">
    <name type="scientific">Acinetobacter gerneri DSM 14967 = CIP 107464 = MTCC 9824</name>
    <dbReference type="NCBI Taxonomy" id="1120926"/>
    <lineage>
        <taxon>Bacteria</taxon>
        <taxon>Pseudomonadati</taxon>
        <taxon>Pseudomonadota</taxon>
        <taxon>Gammaproteobacteria</taxon>
        <taxon>Moraxellales</taxon>
        <taxon>Moraxellaceae</taxon>
        <taxon>Acinetobacter</taxon>
    </lineage>
</organism>
<dbReference type="HOGENOM" id="CLU_046812_0_0_6"/>
<dbReference type="eggNOG" id="ENOG50347MZ">
    <property type="taxonomic scope" value="Bacteria"/>
</dbReference>
<keyword evidence="2" id="KW-1185">Reference proteome</keyword>
<evidence type="ECO:0000313" key="2">
    <source>
        <dbReference type="Proteomes" id="UP000013117"/>
    </source>
</evidence>
<dbReference type="PATRIC" id="fig|1120926.3.peg.2617"/>
<dbReference type="GeneID" id="84210017"/>
<dbReference type="STRING" id="202952.GCA_000747725_03446"/>
<dbReference type="OrthoDB" id="6654889at2"/>